<name>A0A8S5U2S5_9CAUD</name>
<protein>
    <submittedName>
        <fullName evidence="1">Tail tube protein</fullName>
    </submittedName>
</protein>
<sequence length="227" mass="24829">MASKALVWDEVGKKYYETGVDHGVLYPYADNAPGEGVAWSGLSGVDESPEGAEATSIYADNMKFLIMRSAEDYKGTIKAYMYPPEWEACDGSVAPTGTAGLSIGQQTRKTFGLAFRTRVGNDQDFEDHGYKLHLVYGATASPSERSYETINDSPDAMELSWEFETIPISVPGYKPFAHMEIDSTKLKTEQEKTCLVNLEKILYGSEEAAARLPLPSEIITIMTPAGG</sequence>
<reference evidence="1" key="1">
    <citation type="journal article" date="2021" name="Proc. Natl. Acad. Sci. U.S.A.">
        <title>A Catalog of Tens of Thousands of Viruses from Human Metagenomes Reveals Hidden Associations with Chronic Diseases.</title>
        <authorList>
            <person name="Tisza M.J."/>
            <person name="Buck C.B."/>
        </authorList>
    </citation>
    <scope>NUCLEOTIDE SEQUENCE</scope>
    <source>
        <strain evidence="1">CtXWf36</strain>
    </source>
</reference>
<organism evidence="1">
    <name type="scientific">Siphoviridae sp. ctXWf36</name>
    <dbReference type="NCBI Taxonomy" id="2825544"/>
    <lineage>
        <taxon>Viruses</taxon>
        <taxon>Duplodnaviria</taxon>
        <taxon>Heunggongvirae</taxon>
        <taxon>Uroviricota</taxon>
        <taxon>Caudoviricetes</taxon>
    </lineage>
</organism>
<dbReference type="EMBL" id="BK015994">
    <property type="protein sequence ID" value="DAF88759.1"/>
    <property type="molecule type" value="Genomic_DNA"/>
</dbReference>
<proteinExistence type="predicted"/>
<accession>A0A8S5U2S5</accession>
<evidence type="ECO:0000313" key="1">
    <source>
        <dbReference type="EMBL" id="DAF88759.1"/>
    </source>
</evidence>